<gene>
    <name evidence="8" type="ORF">HOLleu_12334</name>
</gene>
<evidence type="ECO:0000259" key="7">
    <source>
        <dbReference type="Pfam" id="PF00892"/>
    </source>
</evidence>
<feature type="transmembrane region" description="Helical" evidence="6">
    <location>
        <begin position="123"/>
        <end position="145"/>
    </location>
</feature>
<dbReference type="AlphaFoldDB" id="A0A9Q1HA19"/>
<accession>A0A9Q1HA19</accession>
<reference evidence="8" key="1">
    <citation type="submission" date="2021-10" db="EMBL/GenBank/DDBJ databases">
        <title>Tropical sea cucumber genome reveals ecological adaptation and Cuvierian tubules defense mechanism.</title>
        <authorList>
            <person name="Chen T."/>
        </authorList>
    </citation>
    <scope>NUCLEOTIDE SEQUENCE</scope>
    <source>
        <strain evidence="8">Nanhai2018</strain>
        <tissue evidence="8">Muscle</tissue>
    </source>
</reference>
<evidence type="ECO:0000256" key="1">
    <source>
        <dbReference type="ARBA" id="ARBA00004141"/>
    </source>
</evidence>
<evidence type="ECO:0000256" key="6">
    <source>
        <dbReference type="SAM" id="Phobius"/>
    </source>
</evidence>
<keyword evidence="2 6" id="KW-0812">Transmembrane</keyword>
<dbReference type="EMBL" id="JAIZAY010000005">
    <property type="protein sequence ID" value="KAJ8041502.1"/>
    <property type="molecule type" value="Genomic_DNA"/>
</dbReference>
<dbReference type="PANTHER" id="PTHR22911">
    <property type="entry name" value="ACYL-MALONYL CONDENSING ENZYME-RELATED"/>
    <property type="match status" value="1"/>
</dbReference>
<evidence type="ECO:0000256" key="2">
    <source>
        <dbReference type="ARBA" id="ARBA00022692"/>
    </source>
</evidence>
<sequence length="363" mass="39551">MDDKGAGCSKDCYELKESERETCLERKTESNTTQEGGRSSKPTQGCALLKWLPSFAAFVALIAVIIMSFSCIFVEIATQSVNPIQVTLLGGLSMFVSSFMCLIVHSIKNEDLLRRRYGAQAWFYLLSCAIANFSGIILFNIGINFMPVGDVVSILRSMPIFAGIIGWVFLKQALRVIDFLFILFCITGVSLIARPSFLFRQDEPEANSTDNKLLGTVFSLGSAVSFAISFSVGRKLSDKKIHSFVIISINSFANLLLSSVICFAMGAWDCPGHFYIVLMMVGAGVFTAVGQILVFWSLSREKVVVITVILASDIIFVNVLQILVVGIIPHWLSGVGAVLILTACIGIAVRRDDAPAVTEVVSL</sequence>
<evidence type="ECO:0000313" key="8">
    <source>
        <dbReference type="EMBL" id="KAJ8041502.1"/>
    </source>
</evidence>
<dbReference type="InterPro" id="IPR000620">
    <property type="entry name" value="EamA_dom"/>
</dbReference>
<feature type="transmembrane region" description="Helical" evidence="6">
    <location>
        <begin position="55"/>
        <end position="78"/>
    </location>
</feature>
<feature type="domain" description="EamA" evidence="7">
    <location>
        <begin position="55"/>
        <end position="193"/>
    </location>
</feature>
<feature type="transmembrane region" description="Helical" evidence="6">
    <location>
        <begin position="84"/>
        <end position="103"/>
    </location>
</feature>
<dbReference type="Proteomes" id="UP001152320">
    <property type="component" value="Chromosome 5"/>
</dbReference>
<proteinExistence type="predicted"/>
<feature type="region of interest" description="Disordered" evidence="5">
    <location>
        <begin position="22"/>
        <end position="42"/>
    </location>
</feature>
<dbReference type="OrthoDB" id="306876at2759"/>
<evidence type="ECO:0000256" key="3">
    <source>
        <dbReference type="ARBA" id="ARBA00022989"/>
    </source>
</evidence>
<feature type="transmembrane region" description="Helical" evidence="6">
    <location>
        <begin position="303"/>
        <end position="324"/>
    </location>
</feature>
<feature type="transmembrane region" description="Helical" evidence="6">
    <location>
        <begin position="330"/>
        <end position="349"/>
    </location>
</feature>
<keyword evidence="9" id="KW-1185">Reference proteome</keyword>
<dbReference type="Pfam" id="PF00892">
    <property type="entry name" value="EamA"/>
    <property type="match status" value="2"/>
</dbReference>
<dbReference type="InterPro" id="IPR037185">
    <property type="entry name" value="EmrE-like"/>
</dbReference>
<evidence type="ECO:0000256" key="5">
    <source>
        <dbReference type="SAM" id="MobiDB-lite"/>
    </source>
</evidence>
<organism evidence="8 9">
    <name type="scientific">Holothuria leucospilota</name>
    <name type="common">Black long sea cucumber</name>
    <name type="synonym">Mertensiothuria leucospilota</name>
    <dbReference type="NCBI Taxonomy" id="206669"/>
    <lineage>
        <taxon>Eukaryota</taxon>
        <taxon>Metazoa</taxon>
        <taxon>Echinodermata</taxon>
        <taxon>Eleutherozoa</taxon>
        <taxon>Echinozoa</taxon>
        <taxon>Holothuroidea</taxon>
        <taxon>Aspidochirotacea</taxon>
        <taxon>Aspidochirotida</taxon>
        <taxon>Holothuriidae</taxon>
        <taxon>Holothuria</taxon>
    </lineage>
</organism>
<keyword evidence="3 6" id="KW-1133">Transmembrane helix</keyword>
<protein>
    <submittedName>
        <fullName evidence="8">Solute carrier family 35 member G1</fullName>
    </submittedName>
</protein>
<feature type="transmembrane region" description="Helical" evidence="6">
    <location>
        <begin position="244"/>
        <end position="268"/>
    </location>
</feature>
<feature type="transmembrane region" description="Helical" evidence="6">
    <location>
        <begin position="176"/>
        <end position="193"/>
    </location>
</feature>
<dbReference type="GO" id="GO:0016020">
    <property type="term" value="C:membrane"/>
    <property type="evidence" value="ECO:0007669"/>
    <property type="project" value="UniProtKB-SubCell"/>
</dbReference>
<feature type="transmembrane region" description="Helical" evidence="6">
    <location>
        <begin position="151"/>
        <end position="169"/>
    </location>
</feature>
<dbReference type="PANTHER" id="PTHR22911:SF6">
    <property type="entry name" value="SOLUTE CARRIER FAMILY 35 MEMBER G1"/>
    <property type="match status" value="1"/>
</dbReference>
<evidence type="ECO:0000256" key="4">
    <source>
        <dbReference type="ARBA" id="ARBA00023136"/>
    </source>
</evidence>
<feature type="compositionally biased region" description="Polar residues" evidence="5">
    <location>
        <begin position="30"/>
        <end position="42"/>
    </location>
</feature>
<feature type="transmembrane region" description="Helical" evidence="6">
    <location>
        <begin position="274"/>
        <end position="296"/>
    </location>
</feature>
<comment type="subcellular location">
    <subcellularLocation>
        <location evidence="1">Membrane</location>
        <topology evidence="1">Multi-pass membrane protein</topology>
    </subcellularLocation>
</comment>
<comment type="caution">
    <text evidence="8">The sequence shown here is derived from an EMBL/GenBank/DDBJ whole genome shotgun (WGS) entry which is preliminary data.</text>
</comment>
<dbReference type="SUPFAM" id="SSF103481">
    <property type="entry name" value="Multidrug resistance efflux transporter EmrE"/>
    <property type="match status" value="2"/>
</dbReference>
<keyword evidence="4 6" id="KW-0472">Membrane</keyword>
<feature type="domain" description="EamA" evidence="7">
    <location>
        <begin position="214"/>
        <end position="347"/>
    </location>
</feature>
<name>A0A9Q1HA19_HOLLE</name>
<feature type="transmembrane region" description="Helical" evidence="6">
    <location>
        <begin position="213"/>
        <end position="232"/>
    </location>
</feature>
<evidence type="ECO:0000313" key="9">
    <source>
        <dbReference type="Proteomes" id="UP001152320"/>
    </source>
</evidence>